<dbReference type="Proteomes" id="UP001177670">
    <property type="component" value="Unassembled WGS sequence"/>
</dbReference>
<evidence type="ECO:0000313" key="2">
    <source>
        <dbReference type="Proteomes" id="UP001177670"/>
    </source>
</evidence>
<proteinExistence type="predicted"/>
<dbReference type="AlphaFoldDB" id="A0AA40G2W2"/>
<name>A0AA40G2W2_9HYME</name>
<dbReference type="EMBL" id="JAHYIQ010000008">
    <property type="protein sequence ID" value="KAK1130007.1"/>
    <property type="molecule type" value="Genomic_DNA"/>
</dbReference>
<comment type="caution">
    <text evidence="1">The sequence shown here is derived from an EMBL/GenBank/DDBJ whole genome shotgun (WGS) entry which is preliminary data.</text>
</comment>
<accession>A0AA40G2W2</accession>
<gene>
    <name evidence="1" type="ORF">K0M31_019694</name>
</gene>
<evidence type="ECO:0000313" key="1">
    <source>
        <dbReference type="EMBL" id="KAK1130007.1"/>
    </source>
</evidence>
<protein>
    <submittedName>
        <fullName evidence="1">Uncharacterized protein</fullName>
    </submittedName>
</protein>
<keyword evidence="2" id="KW-1185">Reference proteome</keyword>
<reference evidence="1" key="1">
    <citation type="submission" date="2021-10" db="EMBL/GenBank/DDBJ databases">
        <title>Melipona bicolor Genome sequencing and assembly.</title>
        <authorList>
            <person name="Araujo N.S."/>
            <person name="Arias M.C."/>
        </authorList>
    </citation>
    <scope>NUCLEOTIDE SEQUENCE</scope>
    <source>
        <strain evidence="1">USP_2M_L1-L4_2017</strain>
        <tissue evidence="1">Whole body</tissue>
    </source>
</reference>
<organism evidence="1 2">
    <name type="scientific">Melipona bicolor</name>
    <dbReference type="NCBI Taxonomy" id="60889"/>
    <lineage>
        <taxon>Eukaryota</taxon>
        <taxon>Metazoa</taxon>
        <taxon>Ecdysozoa</taxon>
        <taxon>Arthropoda</taxon>
        <taxon>Hexapoda</taxon>
        <taxon>Insecta</taxon>
        <taxon>Pterygota</taxon>
        <taxon>Neoptera</taxon>
        <taxon>Endopterygota</taxon>
        <taxon>Hymenoptera</taxon>
        <taxon>Apocrita</taxon>
        <taxon>Aculeata</taxon>
        <taxon>Apoidea</taxon>
        <taxon>Anthophila</taxon>
        <taxon>Apidae</taxon>
        <taxon>Melipona</taxon>
    </lineage>
</organism>
<sequence>MSCTFQEQLSPPHGSMIDNNAQCDRAQTVSTTKINFASTISSFAKVTRNLCRQTARSDMLDTHPEFQLAGIALSDYRDPYIKDAFPPYQMFIAKIIRYYLLD</sequence>